<reference evidence="1" key="1">
    <citation type="submission" date="2023-03" db="EMBL/GenBank/DDBJ databases">
        <title>Massive genome expansion in bonnet fungi (Mycena s.s.) driven by repeated elements and novel gene families across ecological guilds.</title>
        <authorList>
            <consortium name="Lawrence Berkeley National Laboratory"/>
            <person name="Harder C.B."/>
            <person name="Miyauchi S."/>
            <person name="Viragh M."/>
            <person name="Kuo A."/>
            <person name="Thoen E."/>
            <person name="Andreopoulos B."/>
            <person name="Lu D."/>
            <person name="Skrede I."/>
            <person name="Drula E."/>
            <person name="Henrissat B."/>
            <person name="Morin E."/>
            <person name="Kohler A."/>
            <person name="Barry K."/>
            <person name="LaButti K."/>
            <person name="Morin E."/>
            <person name="Salamov A."/>
            <person name="Lipzen A."/>
            <person name="Mereny Z."/>
            <person name="Hegedus B."/>
            <person name="Baldrian P."/>
            <person name="Stursova M."/>
            <person name="Weitz H."/>
            <person name="Taylor A."/>
            <person name="Grigoriev I.V."/>
            <person name="Nagy L.G."/>
            <person name="Martin F."/>
            <person name="Kauserud H."/>
        </authorList>
    </citation>
    <scope>NUCLEOTIDE SEQUENCE</scope>
    <source>
        <strain evidence="1">CBHHK002</strain>
    </source>
</reference>
<dbReference type="AlphaFoldDB" id="A0AAD7A826"/>
<organism evidence="1 2">
    <name type="scientific">Mycena albidolilacea</name>
    <dbReference type="NCBI Taxonomy" id="1033008"/>
    <lineage>
        <taxon>Eukaryota</taxon>
        <taxon>Fungi</taxon>
        <taxon>Dikarya</taxon>
        <taxon>Basidiomycota</taxon>
        <taxon>Agaricomycotina</taxon>
        <taxon>Agaricomycetes</taxon>
        <taxon>Agaricomycetidae</taxon>
        <taxon>Agaricales</taxon>
        <taxon>Marasmiineae</taxon>
        <taxon>Mycenaceae</taxon>
        <taxon>Mycena</taxon>
    </lineage>
</organism>
<proteinExistence type="predicted"/>
<evidence type="ECO:0000313" key="2">
    <source>
        <dbReference type="Proteomes" id="UP001218218"/>
    </source>
</evidence>
<dbReference type="Proteomes" id="UP001218218">
    <property type="component" value="Unassembled WGS sequence"/>
</dbReference>
<gene>
    <name evidence="1" type="ORF">DFH08DRAFT_957943</name>
</gene>
<dbReference type="EMBL" id="JARIHO010000013">
    <property type="protein sequence ID" value="KAJ7351646.1"/>
    <property type="molecule type" value="Genomic_DNA"/>
</dbReference>
<evidence type="ECO:0000313" key="1">
    <source>
        <dbReference type="EMBL" id="KAJ7351646.1"/>
    </source>
</evidence>
<protein>
    <submittedName>
        <fullName evidence="1">Uncharacterized protein</fullName>
    </submittedName>
</protein>
<name>A0AAD7A826_9AGAR</name>
<accession>A0AAD7A826</accession>
<keyword evidence="2" id="KW-1185">Reference proteome</keyword>
<sequence>MAEGPGLTSQVIHTSFPFSQNKDTMQTLPPPILQAALTVSRPFVDPVDTDAHQRDTMVNNRKPVVVRKSVLKELRSRHYSTSHNTPRVAAMPTNVEKSNTNVRYPLVETHFDDASNQPWIHDFIIELKHGQKASRFRLFMKRGKVLAPNRCAEIAGDVVIMRVAAFDSASVVNLRSTEARVVDYAFNTAIERITKFQSTKRTRPPKVLVVHRATAFPGSP</sequence>
<comment type="caution">
    <text evidence="1">The sequence shown here is derived from an EMBL/GenBank/DDBJ whole genome shotgun (WGS) entry which is preliminary data.</text>
</comment>